<keyword evidence="1" id="KW-0732">Signal</keyword>
<evidence type="ECO:0000313" key="3">
    <source>
        <dbReference type="Proteomes" id="UP001589670"/>
    </source>
</evidence>
<reference evidence="2 3" key="1">
    <citation type="submission" date="2024-09" db="EMBL/GenBank/DDBJ databases">
        <authorList>
            <person name="Sun Q."/>
            <person name="Mori K."/>
        </authorList>
    </citation>
    <scope>NUCLEOTIDE SEQUENCE [LARGE SCALE GENOMIC DNA]</scope>
    <source>
        <strain evidence="2 3">CECT 9424</strain>
    </source>
</reference>
<sequence length="508" mass="52441">MRSSSALLALLLWSGPAPAQAPLSAIEWLDEMGTAAVTLPDAPDTADSADRPDVTVTPLGAPRAGSAGLLPTATTGLPRALWESSATAALTRHIGRLPERPLPAMQALYYTLLLAEADAPPDSGANATFLRARLAALRRFGAVEPALALVERAGGAHPALFDAWLDLALLDGREDRACAALADTPHLSTDARARIYCLARAGDWQTAALILHGAEASGAITEPDVTLLALHLEPGLIEEISAPVPPKDMTPLRFRLYESIGAPLGTRDLPRAYAMADLRGTAGWKAEIVAAERLAQTGALAATRLFGLYTERTPAASGGVWGRVAAVQALDRALGPGAGPGTLTDALPAAWEGARAIGLETVLSEIFAERLLAAAPLPAPVAARAAEMVLLSPLYARAGEIRAPATAHDRFLAGLAGGRPRATDAGTRMQSAIAAGFSATSAAPEHRRLISEGRLGEAILAAAALIDDRAGRVAPSAVGSALSTLRAAGLEDTARRAALQIVLLGPDR</sequence>
<evidence type="ECO:0000313" key="2">
    <source>
        <dbReference type="EMBL" id="MFB9151193.1"/>
    </source>
</evidence>
<organism evidence="2 3">
    <name type="scientific">Roseovarius ramblicola</name>
    <dbReference type="NCBI Taxonomy" id="2022336"/>
    <lineage>
        <taxon>Bacteria</taxon>
        <taxon>Pseudomonadati</taxon>
        <taxon>Pseudomonadota</taxon>
        <taxon>Alphaproteobacteria</taxon>
        <taxon>Rhodobacterales</taxon>
        <taxon>Roseobacteraceae</taxon>
        <taxon>Roseovarius</taxon>
    </lineage>
</organism>
<dbReference type="EMBL" id="JBHMEC010000026">
    <property type="protein sequence ID" value="MFB9151193.1"/>
    <property type="molecule type" value="Genomic_DNA"/>
</dbReference>
<feature type="chain" id="PRO_5045965490" evidence="1">
    <location>
        <begin position="20"/>
        <end position="508"/>
    </location>
</feature>
<dbReference type="RefSeq" id="WP_377070769.1">
    <property type="nucleotide sequence ID" value="NZ_JBHMEC010000026.1"/>
</dbReference>
<proteinExistence type="predicted"/>
<comment type="caution">
    <text evidence="2">The sequence shown here is derived from an EMBL/GenBank/DDBJ whole genome shotgun (WGS) entry which is preliminary data.</text>
</comment>
<evidence type="ECO:0000256" key="1">
    <source>
        <dbReference type="SAM" id="SignalP"/>
    </source>
</evidence>
<feature type="signal peptide" evidence="1">
    <location>
        <begin position="1"/>
        <end position="19"/>
    </location>
</feature>
<keyword evidence="3" id="KW-1185">Reference proteome</keyword>
<accession>A0ABV5I3D8</accession>
<dbReference type="Proteomes" id="UP001589670">
    <property type="component" value="Unassembled WGS sequence"/>
</dbReference>
<gene>
    <name evidence="2" type="ORF">ACFFU4_15690</name>
</gene>
<protein>
    <submittedName>
        <fullName evidence="2">Uncharacterized protein</fullName>
    </submittedName>
</protein>
<name>A0ABV5I3D8_9RHOB</name>